<feature type="compositionally biased region" description="Basic and acidic residues" evidence="1">
    <location>
        <begin position="132"/>
        <end position="143"/>
    </location>
</feature>
<gene>
    <name evidence="3" type="ORF">LI90_2292</name>
</gene>
<name>A0A132MTZ0_9ACTN</name>
<organism evidence="3 4">
    <name type="scientific">Carbonactinospora thermoautotrophica</name>
    <dbReference type="NCBI Taxonomy" id="1469144"/>
    <lineage>
        <taxon>Bacteria</taxon>
        <taxon>Bacillati</taxon>
        <taxon>Actinomycetota</taxon>
        <taxon>Actinomycetes</taxon>
        <taxon>Kitasatosporales</taxon>
        <taxon>Carbonactinosporaceae</taxon>
        <taxon>Carbonactinospora</taxon>
    </lineage>
</organism>
<reference evidence="4" key="1">
    <citation type="submission" date="2015-04" db="EMBL/GenBank/DDBJ databases">
        <title>Physiological reanalysis, assessment of diazotrophy, and genome sequences of multiple isolates of Streptomyces thermoautotrophicus.</title>
        <authorList>
            <person name="MacKellar D.C."/>
            <person name="Lieber L."/>
            <person name="Norman J."/>
            <person name="Bolger A."/>
            <person name="Tobin C."/>
            <person name="Murray J.W."/>
            <person name="Chang R."/>
            <person name="Ford T."/>
            <person name="Nguyen P.Q."/>
            <person name="Woodward J."/>
            <person name="Permingeat H."/>
            <person name="Joshi N.S."/>
            <person name="Silver P.A."/>
            <person name="Usadel B."/>
            <person name="Rutherford A.W."/>
            <person name="Friesen M."/>
            <person name="Prell J."/>
        </authorList>
    </citation>
    <scope>NUCLEOTIDE SEQUENCE [LARGE SCALE GENOMIC DNA]</scope>
    <source>
        <strain evidence="4">H1</strain>
    </source>
</reference>
<dbReference type="AlphaFoldDB" id="A0A132MTZ0"/>
<evidence type="ECO:0000256" key="1">
    <source>
        <dbReference type="SAM" id="MobiDB-lite"/>
    </source>
</evidence>
<accession>A0A132MTZ0</accession>
<dbReference type="InterPro" id="IPR042262">
    <property type="entry name" value="CN_hydtase_beta_C"/>
</dbReference>
<protein>
    <submittedName>
        <fullName evidence="3">Nitrile hydratase b-subunit</fullName>
    </submittedName>
</protein>
<dbReference type="STRING" id="1469144.LI90_2292"/>
<dbReference type="PATRIC" id="fig|1469144.10.peg.2490"/>
<feature type="region of interest" description="Disordered" evidence="1">
    <location>
        <begin position="124"/>
        <end position="151"/>
    </location>
</feature>
<dbReference type="InterPro" id="IPR023808">
    <property type="entry name" value="Nitrile_Hydratase_acc_put"/>
</dbReference>
<sequence length="151" mass="17095">MKAMTSTARDVRQRFLQDVSQDRAKVEQLLDQLPEGAAIPKKCGEASFDKAWEIRAFALAVAAHQVGQYEWSEFQRELIGAISRWESTAADQPWRYYDRWLEALESLLAASGLVTKSELDDRTRKVLATPRDTSHQHARRDPVAVDSGNHA</sequence>
<evidence type="ECO:0000259" key="2">
    <source>
        <dbReference type="Pfam" id="PF21006"/>
    </source>
</evidence>
<evidence type="ECO:0000313" key="4">
    <source>
        <dbReference type="Proteomes" id="UP000070188"/>
    </source>
</evidence>
<dbReference type="Proteomes" id="UP000070188">
    <property type="component" value="Unassembled WGS sequence"/>
</dbReference>
<feature type="domain" description="Nitrile hydratase beta subunit-like N-terminal" evidence="2">
    <location>
        <begin position="42"/>
        <end position="137"/>
    </location>
</feature>
<keyword evidence="4" id="KW-1185">Reference proteome</keyword>
<dbReference type="SUPFAM" id="SSF50090">
    <property type="entry name" value="Electron transport accessory proteins"/>
    <property type="match status" value="1"/>
</dbReference>
<comment type="caution">
    <text evidence="3">The sequence shown here is derived from an EMBL/GenBank/DDBJ whole genome shotgun (WGS) entry which is preliminary data.</text>
</comment>
<evidence type="ECO:0000313" key="3">
    <source>
        <dbReference type="EMBL" id="KWX01264.1"/>
    </source>
</evidence>
<proteinExistence type="predicted"/>
<dbReference type="InterPro" id="IPR008990">
    <property type="entry name" value="Elect_transpt_acc-like_dom_sf"/>
</dbReference>
<dbReference type="EMBL" id="LAXD01000001">
    <property type="protein sequence ID" value="KWX01264.1"/>
    <property type="molecule type" value="Genomic_DNA"/>
</dbReference>
<dbReference type="Gene3D" id="1.10.472.20">
    <property type="entry name" value="Nitrile hydratase, beta subunit"/>
    <property type="match status" value="1"/>
</dbReference>
<dbReference type="SMR" id="A0A132MTZ0"/>
<dbReference type="NCBIfam" id="TIGR03889">
    <property type="entry name" value="nitrile_acc"/>
    <property type="match status" value="1"/>
</dbReference>
<dbReference type="Pfam" id="PF21006">
    <property type="entry name" value="NHase_beta_N"/>
    <property type="match status" value="1"/>
</dbReference>
<dbReference type="InterPro" id="IPR049054">
    <property type="entry name" value="CN_hydtase_beta-like_N"/>
</dbReference>